<name>A0A222G4X0_9GAMM</name>
<dbReference type="PANTHER" id="PTHR35813:SF1">
    <property type="entry name" value="INNER MEMBRANE PROTEIN YBAN"/>
    <property type="match status" value="1"/>
</dbReference>
<keyword evidence="1" id="KW-0997">Cell inner membrane</keyword>
<dbReference type="RefSeq" id="WP_081149130.1">
    <property type="nucleotide sequence ID" value="NZ_CP020465.1"/>
</dbReference>
<keyword evidence="1" id="KW-1003">Cell membrane</keyword>
<proteinExistence type="predicted"/>
<dbReference type="OrthoDB" id="9816293at2"/>
<evidence type="ECO:0000313" key="4">
    <source>
        <dbReference type="Proteomes" id="UP000202259"/>
    </source>
</evidence>
<dbReference type="InterPro" id="IPR007401">
    <property type="entry name" value="DUF454"/>
</dbReference>
<comment type="subcellular location">
    <subcellularLocation>
        <location evidence="1">Cell inner membrane</location>
        <topology evidence="1">Multi-pass membrane protein</topology>
    </subcellularLocation>
</comment>
<evidence type="ECO:0000256" key="2">
    <source>
        <dbReference type="SAM" id="Phobius"/>
    </source>
</evidence>
<keyword evidence="2" id="KW-1133">Transmembrane helix</keyword>
<keyword evidence="4" id="KW-1185">Reference proteome</keyword>
<organism evidence="3 4">
    <name type="scientific">Cognaticolwellia beringensis</name>
    <dbReference type="NCBI Taxonomy" id="1967665"/>
    <lineage>
        <taxon>Bacteria</taxon>
        <taxon>Pseudomonadati</taxon>
        <taxon>Pseudomonadota</taxon>
        <taxon>Gammaproteobacteria</taxon>
        <taxon>Alteromonadales</taxon>
        <taxon>Colwelliaceae</taxon>
        <taxon>Cognaticolwellia</taxon>
    </lineage>
</organism>
<feature type="transmembrane region" description="Helical" evidence="2">
    <location>
        <begin position="70"/>
        <end position="87"/>
    </location>
</feature>
<accession>A0A222G4X0</accession>
<evidence type="ECO:0000256" key="1">
    <source>
        <dbReference type="PIRNR" id="PIRNR016789"/>
    </source>
</evidence>
<feature type="transmembrane region" description="Helical" evidence="2">
    <location>
        <begin position="6"/>
        <end position="37"/>
    </location>
</feature>
<gene>
    <name evidence="3" type="ORF">B5D82_02970</name>
</gene>
<protein>
    <recommendedName>
        <fullName evidence="1">Inner membrane protein</fullName>
    </recommendedName>
</protein>
<keyword evidence="1 2" id="KW-0472">Membrane</keyword>
<dbReference type="KEGG" id="cber:B5D82_02970"/>
<reference evidence="3 4" key="1">
    <citation type="submission" date="2017-08" db="EMBL/GenBank/DDBJ databases">
        <title>Complete genome of Colwellia sp. NB097-1, a psychrophile bacterium ioslated from Bering Sea.</title>
        <authorList>
            <person name="Chen X."/>
        </authorList>
    </citation>
    <scope>NUCLEOTIDE SEQUENCE [LARGE SCALE GENOMIC DNA]</scope>
    <source>
        <strain evidence="3 4">NB097-1</strain>
    </source>
</reference>
<dbReference type="Proteomes" id="UP000202259">
    <property type="component" value="Chromosome"/>
</dbReference>
<dbReference type="EMBL" id="CP020465">
    <property type="protein sequence ID" value="ASP46830.1"/>
    <property type="molecule type" value="Genomic_DNA"/>
</dbReference>
<evidence type="ECO:0000313" key="3">
    <source>
        <dbReference type="EMBL" id="ASP46830.1"/>
    </source>
</evidence>
<dbReference type="PIRSF" id="PIRSF016789">
    <property type="entry name" value="DUF454"/>
    <property type="match status" value="1"/>
</dbReference>
<dbReference type="AlphaFoldDB" id="A0A222G4X0"/>
<dbReference type="GO" id="GO:0005886">
    <property type="term" value="C:plasma membrane"/>
    <property type="evidence" value="ECO:0007669"/>
    <property type="project" value="UniProtKB-SubCell"/>
</dbReference>
<dbReference type="PANTHER" id="PTHR35813">
    <property type="entry name" value="INNER MEMBRANE PROTEIN YBAN"/>
    <property type="match status" value="1"/>
</dbReference>
<dbReference type="Pfam" id="PF04304">
    <property type="entry name" value="DUF454"/>
    <property type="match status" value="1"/>
</dbReference>
<sequence>MLLKITGIFFVVLAFIGAFLPLLPTTPFLLVAATCFAKSSPRLHKMLLANKVFGPMIYHWQQTRSIPKRAKIIALVSMVLAVAWSSYILPSVWLKALVVGLVAWPFVFLWRLPLAEDNVAVLSTNKATKDSA</sequence>
<keyword evidence="2" id="KW-0812">Transmembrane</keyword>